<dbReference type="AlphaFoldDB" id="A0AAJ6HPG0"/>
<dbReference type="KEGG" id="mprn:Q3V37_23575"/>
<feature type="transmembrane region" description="Helical" evidence="1">
    <location>
        <begin position="509"/>
        <end position="530"/>
    </location>
</feature>
<dbReference type="Proteomes" id="UP001235874">
    <property type="component" value="Chromosome"/>
</dbReference>
<evidence type="ECO:0000256" key="1">
    <source>
        <dbReference type="SAM" id="Phobius"/>
    </source>
</evidence>
<evidence type="ECO:0000313" key="3">
    <source>
        <dbReference type="Proteomes" id="UP001235874"/>
    </source>
</evidence>
<gene>
    <name evidence="2" type="ORF">Q3V37_23575</name>
</gene>
<feature type="transmembrane region" description="Helical" evidence="1">
    <location>
        <begin position="451"/>
        <end position="469"/>
    </location>
</feature>
<feature type="transmembrane region" description="Helical" evidence="1">
    <location>
        <begin position="12"/>
        <end position="33"/>
    </location>
</feature>
<reference evidence="2 3" key="1">
    <citation type="submission" date="2023-07" db="EMBL/GenBank/DDBJ databases">
        <title>Micromonospora profundi TRM 95458 converts glycerol to a new osmotic compound.</title>
        <authorList>
            <person name="Lu D."/>
        </authorList>
    </citation>
    <scope>NUCLEOTIDE SEQUENCE [LARGE SCALE GENOMIC DNA]</scope>
    <source>
        <strain evidence="2 3">TRM95458</strain>
    </source>
</reference>
<feature type="transmembrane region" description="Helical" evidence="1">
    <location>
        <begin position="475"/>
        <end position="497"/>
    </location>
</feature>
<keyword evidence="1" id="KW-0812">Transmembrane</keyword>
<keyword evidence="1" id="KW-0472">Membrane</keyword>
<name>A0AAJ6HPG0_9ACTN</name>
<keyword evidence="3" id="KW-1185">Reference proteome</keyword>
<keyword evidence="1" id="KW-1133">Transmembrane helix</keyword>
<dbReference type="RefSeq" id="WP_306271642.1">
    <property type="nucleotide sequence ID" value="NZ_CP130472.1"/>
</dbReference>
<protein>
    <submittedName>
        <fullName evidence="2">Uncharacterized protein</fullName>
    </submittedName>
</protein>
<feature type="transmembrane region" description="Helical" evidence="1">
    <location>
        <begin position="556"/>
        <end position="574"/>
    </location>
</feature>
<feature type="transmembrane region" description="Helical" evidence="1">
    <location>
        <begin position="53"/>
        <end position="71"/>
    </location>
</feature>
<proteinExistence type="predicted"/>
<accession>A0AAJ6HPG0</accession>
<dbReference type="EMBL" id="CP130472">
    <property type="protein sequence ID" value="WLS44346.1"/>
    <property type="molecule type" value="Genomic_DNA"/>
</dbReference>
<evidence type="ECO:0000313" key="2">
    <source>
        <dbReference type="EMBL" id="WLS44346.1"/>
    </source>
</evidence>
<sequence length="600" mass="66540">MQERRSTRKTLMNLGIFIVALPLVMLAGSTGWLRYRFEARGGWVGQHGDLLEAVARIVFFLLAAGVGILIFRRLRDRLNHETVDPEPPVQPDVAWLQSLQSSAASRITEDDRKAIAMFVELVVDPARRRSRLTETIDLDERAVVQQVSISFSLPDADDGGRMLYVPVLQPLKGELVDNFHLRSARGESLTTMSYEESVRLASAGLRLLVEMSAGQQPTPAHRMLEEVERAAELALLQIVATRGPMNSQIVDRRMDVILEKIKFRDDESRQRVRKYVAALSSSYPIVAVIPTADLSSGRLLLKYERTFIPSSLVRGWGGLLRLGLGLKPDQVAVPVELALTADSYHLRVNAPSNKYVLKQFLQCRHCRTLATRRWRGRRPHGQQDEHDKKGLCAHETGPTAEVDHHFRVRRRRGQSFVHVYMRGYAQESPKMRDLQLIARFKEVPPGARGRAVVTAVATTLLIAVAGNLITSPQGAQVGGLPALMLALPAVAAGWFGMASDNNALVGGSMLARLSLIVSGAVSVVAVILYLGSPPPALPAPQGSTLEHLTFVGITDWRWVVLCVISALNLTYVSYRFTLKLVHYNDLLKREDLGAGEFAWR</sequence>
<organism evidence="2 3">
    <name type="scientific">Micromonospora profundi</name>
    <dbReference type="NCBI Taxonomy" id="1420889"/>
    <lineage>
        <taxon>Bacteria</taxon>
        <taxon>Bacillati</taxon>
        <taxon>Actinomycetota</taxon>
        <taxon>Actinomycetes</taxon>
        <taxon>Micromonosporales</taxon>
        <taxon>Micromonosporaceae</taxon>
        <taxon>Micromonospora</taxon>
    </lineage>
</organism>